<dbReference type="PANTHER" id="PTHR33991">
    <property type="entry name" value="DNA REPAIR PROTEIN RECO"/>
    <property type="match status" value="1"/>
</dbReference>
<evidence type="ECO:0000313" key="10">
    <source>
        <dbReference type="Proteomes" id="UP000192569"/>
    </source>
</evidence>
<evidence type="ECO:0000256" key="5">
    <source>
        <dbReference type="ARBA" id="ARBA00023204"/>
    </source>
</evidence>
<dbReference type="PANTHER" id="PTHR33991:SF1">
    <property type="entry name" value="DNA REPAIR PROTEIN RECO"/>
    <property type="match status" value="1"/>
</dbReference>
<dbReference type="InterPro" id="IPR012340">
    <property type="entry name" value="NA-bd_OB-fold"/>
</dbReference>
<organism evidence="9 10">
    <name type="scientific">Thermanaeromonas toyohensis ToBE</name>
    <dbReference type="NCBI Taxonomy" id="698762"/>
    <lineage>
        <taxon>Bacteria</taxon>
        <taxon>Bacillati</taxon>
        <taxon>Bacillota</taxon>
        <taxon>Clostridia</taxon>
        <taxon>Neomoorellales</taxon>
        <taxon>Neomoorellaceae</taxon>
        <taxon>Thermanaeromonas</taxon>
    </lineage>
</organism>
<dbReference type="NCBIfam" id="TIGR00613">
    <property type="entry name" value="reco"/>
    <property type="match status" value="1"/>
</dbReference>
<dbReference type="STRING" id="698762.SAMN00808754_0764"/>
<dbReference type="SUPFAM" id="SSF57863">
    <property type="entry name" value="ArfGap/RecO-like zinc finger"/>
    <property type="match status" value="1"/>
</dbReference>
<dbReference type="GO" id="GO:0006302">
    <property type="term" value="P:double-strand break repair"/>
    <property type="evidence" value="ECO:0007669"/>
    <property type="project" value="TreeGrafter"/>
</dbReference>
<dbReference type="GO" id="GO:0043590">
    <property type="term" value="C:bacterial nucleoid"/>
    <property type="evidence" value="ECO:0007669"/>
    <property type="project" value="TreeGrafter"/>
</dbReference>
<keyword evidence="4 7" id="KW-0233">DNA recombination</keyword>
<dbReference type="EMBL" id="LT838272">
    <property type="protein sequence ID" value="SMB93003.1"/>
    <property type="molecule type" value="Genomic_DNA"/>
</dbReference>
<dbReference type="Gene3D" id="1.20.1440.120">
    <property type="entry name" value="Recombination protein O, C-terminal domain"/>
    <property type="match status" value="1"/>
</dbReference>
<evidence type="ECO:0000256" key="6">
    <source>
        <dbReference type="ARBA" id="ARBA00033409"/>
    </source>
</evidence>
<feature type="domain" description="DNA replication/recombination mediator RecO N-terminal" evidence="8">
    <location>
        <begin position="4"/>
        <end position="78"/>
    </location>
</feature>
<name>A0A1W1VI99_9FIRM</name>
<dbReference type="Pfam" id="PF02565">
    <property type="entry name" value="RecO_C"/>
    <property type="match status" value="1"/>
</dbReference>
<evidence type="ECO:0000256" key="7">
    <source>
        <dbReference type="HAMAP-Rule" id="MF_00201"/>
    </source>
</evidence>
<gene>
    <name evidence="7" type="primary">recO</name>
    <name evidence="9" type="ORF">SAMN00808754_0764</name>
</gene>
<keyword evidence="3 7" id="KW-0227">DNA damage</keyword>
<dbReference type="InterPro" id="IPR042242">
    <property type="entry name" value="RecO_C"/>
</dbReference>
<proteinExistence type="inferred from homology"/>
<comment type="function">
    <text evidence="7">Involved in DNA repair and RecF pathway recombination.</text>
</comment>
<dbReference type="GO" id="GO:0006310">
    <property type="term" value="P:DNA recombination"/>
    <property type="evidence" value="ECO:0007669"/>
    <property type="project" value="UniProtKB-UniRule"/>
</dbReference>
<evidence type="ECO:0000313" key="9">
    <source>
        <dbReference type="EMBL" id="SMB93003.1"/>
    </source>
</evidence>
<keyword evidence="5 7" id="KW-0234">DNA repair</keyword>
<dbReference type="InterPro" id="IPR022572">
    <property type="entry name" value="DNA_rep/recomb_RecO_N"/>
</dbReference>
<dbReference type="SUPFAM" id="SSF50249">
    <property type="entry name" value="Nucleic acid-binding proteins"/>
    <property type="match status" value="1"/>
</dbReference>
<dbReference type="AlphaFoldDB" id="A0A1W1VI99"/>
<dbReference type="OrthoDB" id="9797083at2"/>
<dbReference type="Gene3D" id="2.40.50.140">
    <property type="entry name" value="Nucleic acid-binding proteins"/>
    <property type="match status" value="1"/>
</dbReference>
<dbReference type="InterPro" id="IPR003717">
    <property type="entry name" value="RecO"/>
</dbReference>
<accession>A0A1W1VI99</accession>
<comment type="similarity">
    <text evidence="1 7">Belongs to the RecO family.</text>
</comment>
<reference evidence="9 10" key="1">
    <citation type="submission" date="2017-04" db="EMBL/GenBank/DDBJ databases">
        <authorList>
            <person name="Afonso C.L."/>
            <person name="Miller P.J."/>
            <person name="Scott M.A."/>
            <person name="Spackman E."/>
            <person name="Goraichik I."/>
            <person name="Dimitrov K.M."/>
            <person name="Suarez D.L."/>
            <person name="Swayne D.E."/>
        </authorList>
    </citation>
    <scope>NUCLEOTIDE SEQUENCE [LARGE SCALE GENOMIC DNA]</scope>
    <source>
        <strain evidence="9 10">ToBE</strain>
    </source>
</reference>
<dbReference type="Proteomes" id="UP000192569">
    <property type="component" value="Chromosome I"/>
</dbReference>
<evidence type="ECO:0000256" key="3">
    <source>
        <dbReference type="ARBA" id="ARBA00022763"/>
    </source>
</evidence>
<dbReference type="RefSeq" id="WP_084664204.1">
    <property type="nucleotide sequence ID" value="NZ_LT838272.1"/>
</dbReference>
<sequence>MGKLYQVRGIVLSTRDFQENDRILNILTPSKGKITAIAKGVRKATSSLRSGTQRLCLARFLLYEGKSLAIVTQCQVEDFFGPVRESLERLLTACYLAEIAEAVTVPGQPSSGMFGLLKGSLTLLTREDPFLVARTFEARTISLLGLAPRLGSCAACGGTLSSRGPVAVSPAAGGALCPSCQGGYGPEYYLSRESLGAWQRLSDLRGKNLHCLKLSARCRGELEEVLPAYLEYYLERKLKSRRLLHLEEDGHEH</sequence>
<keyword evidence="10" id="KW-1185">Reference proteome</keyword>
<dbReference type="InterPro" id="IPR037278">
    <property type="entry name" value="ARFGAP/RecO"/>
</dbReference>
<protein>
    <recommendedName>
        <fullName evidence="2 7">DNA repair protein RecO</fullName>
    </recommendedName>
    <alternativeName>
        <fullName evidence="6 7">Recombination protein O</fullName>
    </alternativeName>
</protein>
<dbReference type="Pfam" id="PF11967">
    <property type="entry name" value="RecO_N"/>
    <property type="match status" value="1"/>
</dbReference>
<dbReference type="HAMAP" id="MF_00201">
    <property type="entry name" value="RecO"/>
    <property type="match status" value="1"/>
</dbReference>
<evidence type="ECO:0000256" key="4">
    <source>
        <dbReference type="ARBA" id="ARBA00023172"/>
    </source>
</evidence>
<evidence type="ECO:0000256" key="1">
    <source>
        <dbReference type="ARBA" id="ARBA00007452"/>
    </source>
</evidence>
<evidence type="ECO:0000259" key="8">
    <source>
        <dbReference type="Pfam" id="PF11967"/>
    </source>
</evidence>
<evidence type="ECO:0000256" key="2">
    <source>
        <dbReference type="ARBA" id="ARBA00021310"/>
    </source>
</evidence>